<dbReference type="EMBL" id="KK785643">
    <property type="protein sequence ID" value="KDO41414.1"/>
    <property type="molecule type" value="Genomic_DNA"/>
</dbReference>
<dbReference type="PANTHER" id="PTHR47186">
    <property type="entry name" value="LEUCINE-RICH REPEAT-CONTAINING PROTEIN 57"/>
    <property type="match status" value="1"/>
</dbReference>
<dbReference type="InterPro" id="IPR032675">
    <property type="entry name" value="LRR_dom_sf"/>
</dbReference>
<dbReference type="InterPro" id="IPR056789">
    <property type="entry name" value="LRR_R13L1-DRL21"/>
</dbReference>
<dbReference type="Proteomes" id="UP000027120">
    <property type="component" value="Unassembled WGS sequence"/>
</dbReference>
<dbReference type="Gene3D" id="3.80.10.10">
    <property type="entry name" value="Ribonuclease Inhibitor"/>
    <property type="match status" value="2"/>
</dbReference>
<evidence type="ECO:0000313" key="2">
    <source>
        <dbReference type="EMBL" id="KDO41414.1"/>
    </source>
</evidence>
<dbReference type="SUPFAM" id="SSF52058">
    <property type="entry name" value="L domain-like"/>
    <property type="match status" value="1"/>
</dbReference>
<evidence type="ECO:0000313" key="3">
    <source>
        <dbReference type="Proteomes" id="UP000027120"/>
    </source>
</evidence>
<dbReference type="Pfam" id="PF25019">
    <property type="entry name" value="LRR_R13L1-DRL21"/>
    <property type="match status" value="1"/>
</dbReference>
<dbReference type="PANTHER" id="PTHR47186:SF41">
    <property type="entry name" value="OS12G0131701 PROTEIN"/>
    <property type="match status" value="1"/>
</dbReference>
<dbReference type="AlphaFoldDB" id="A0A067DEK3"/>
<evidence type="ECO:0000259" key="1">
    <source>
        <dbReference type="Pfam" id="PF25019"/>
    </source>
</evidence>
<feature type="domain" description="R13L1/DRL21-like LRR repeat region" evidence="1">
    <location>
        <begin position="104"/>
        <end position="181"/>
    </location>
</feature>
<reference evidence="2 3" key="1">
    <citation type="submission" date="2014-04" db="EMBL/GenBank/DDBJ databases">
        <authorList>
            <consortium name="International Citrus Genome Consortium"/>
            <person name="Gmitter F."/>
            <person name="Chen C."/>
            <person name="Farmerie W."/>
            <person name="Harkins T."/>
            <person name="Desany B."/>
            <person name="Mohiuddin M."/>
            <person name="Kodira C."/>
            <person name="Borodovsky M."/>
            <person name="Lomsadze A."/>
            <person name="Burns P."/>
            <person name="Jenkins J."/>
            <person name="Prochnik S."/>
            <person name="Shu S."/>
            <person name="Chapman J."/>
            <person name="Pitluck S."/>
            <person name="Schmutz J."/>
            <person name="Rokhsar D."/>
        </authorList>
    </citation>
    <scope>NUCLEOTIDE SEQUENCE</scope>
</reference>
<gene>
    <name evidence="2" type="ORF">CISIN_1g044605mg</name>
</gene>
<proteinExistence type="predicted"/>
<dbReference type="STRING" id="2711.A0A067DEK3"/>
<organism evidence="2 3">
    <name type="scientific">Citrus sinensis</name>
    <name type="common">Sweet orange</name>
    <name type="synonym">Citrus aurantium var. sinensis</name>
    <dbReference type="NCBI Taxonomy" id="2711"/>
    <lineage>
        <taxon>Eukaryota</taxon>
        <taxon>Viridiplantae</taxon>
        <taxon>Streptophyta</taxon>
        <taxon>Embryophyta</taxon>
        <taxon>Tracheophyta</taxon>
        <taxon>Spermatophyta</taxon>
        <taxon>Magnoliopsida</taxon>
        <taxon>eudicotyledons</taxon>
        <taxon>Gunneridae</taxon>
        <taxon>Pentapetalae</taxon>
        <taxon>rosids</taxon>
        <taxon>malvids</taxon>
        <taxon>Sapindales</taxon>
        <taxon>Rutaceae</taxon>
        <taxon>Aurantioideae</taxon>
        <taxon>Citrus</taxon>
    </lineage>
</organism>
<protein>
    <recommendedName>
        <fullName evidence="1">R13L1/DRL21-like LRR repeat region domain-containing protein</fullName>
    </recommendedName>
</protein>
<name>A0A067DEK3_CITSI</name>
<keyword evidence="3" id="KW-1185">Reference proteome</keyword>
<sequence length="405" mass="45255">MEVYRAQLARLRRMETINGDFTEIFVIYLILVGDLTESKEMPLRIGKLTSLRTLTKFAVGKSNCSGLSELRSSTLLHEKLTILGLENVNVAEDAKEGNRTTSSDSREVAEIQTRVLEMLKPHYGLKELKVQNYGGTKFPAWLGQSSFENLVVLRFRNCNQCTSLPSVGHLPLLKNLVIKGMGRMAKAGTTGGDQQAAKGFPCLRELSIINCSKLKGRLPQHFSSLERIVIMSCEQLLVSCTTLPLLCELEIDGFGEVAWINRPVEAGIFDSSNPGPEKSRTEVLPWEIGSPDQESLPEGLHKLSHITRISIVGSYLVSFPKGGLESLSFVRNLTSLERLELSRCPILKSFPENGLLPSVVYLSIYLCPDLEEKCKKDEREYCHLVADIPFVQLNHKLVFDPREFS</sequence>
<accession>A0A067DEK3</accession>